<keyword evidence="1" id="KW-1133">Transmembrane helix</keyword>
<feature type="transmembrane region" description="Helical" evidence="1">
    <location>
        <begin position="6"/>
        <end position="27"/>
    </location>
</feature>
<evidence type="ECO:0000256" key="1">
    <source>
        <dbReference type="SAM" id="Phobius"/>
    </source>
</evidence>
<sequence length="240" mass="27731">MNYKKVGIYAVLGILFFLPVTFLLFLYPATHNYTPLDIINENVADIHGFSFNSEEDIMLKDHITVLSFLGNKPMERLTAASNLKELVYDKFKGFKKFQIVLIASKGNETAAEELKKEISLYEDLRFLHVVYGTPKQITNVFKSLKYSEPLDSNLATDNVFIIDKDLNQRGRIDDRTDKEVEKEAPVYGLNSYDCIEVATIKNKMSEDLRILFTEYRQKRKGEFNSTTRRADDLKSENEKN</sequence>
<dbReference type="EMBL" id="BBNR01000003">
    <property type="protein sequence ID" value="GAL65969.1"/>
    <property type="molecule type" value="Genomic_DNA"/>
</dbReference>
<evidence type="ECO:0000313" key="5">
    <source>
        <dbReference type="EMBL" id="PQV45994.1"/>
    </source>
</evidence>
<evidence type="ECO:0000313" key="3">
    <source>
        <dbReference type="EMBL" id="GAL70636.1"/>
    </source>
</evidence>
<evidence type="ECO:0000313" key="6">
    <source>
        <dbReference type="Proteomes" id="UP000029646"/>
    </source>
</evidence>
<evidence type="ECO:0000313" key="8">
    <source>
        <dbReference type="Proteomes" id="UP000251545"/>
    </source>
</evidence>
<evidence type="ECO:0000313" key="2">
    <source>
        <dbReference type="EMBL" id="GAL65969.1"/>
    </source>
</evidence>
<dbReference type="Proteomes" id="UP000029641">
    <property type="component" value="Unassembled WGS sequence"/>
</dbReference>
<proteinExistence type="predicted"/>
<dbReference type="eggNOG" id="ENOG5030HX5">
    <property type="taxonomic scope" value="Bacteria"/>
</dbReference>
<dbReference type="Proteomes" id="UP000251545">
    <property type="component" value="Unassembled WGS sequence"/>
</dbReference>
<evidence type="ECO:0000313" key="4">
    <source>
        <dbReference type="EMBL" id="GAL88032.1"/>
    </source>
</evidence>
<keyword evidence="1" id="KW-0472">Membrane</keyword>
<accession>A0A090W142</accession>
<dbReference type="OrthoDB" id="1437325at2"/>
<protein>
    <recommendedName>
        <fullName evidence="9">Membrane or secreted protein</fullName>
    </recommendedName>
</protein>
<keyword evidence="1" id="KW-0812">Transmembrane</keyword>
<dbReference type="Proteomes" id="UP000029646">
    <property type="component" value="Unassembled WGS sequence"/>
</dbReference>
<comment type="caution">
    <text evidence="3">The sequence shown here is derived from an EMBL/GenBank/DDBJ whole genome shotgun (WGS) entry which is preliminary data.</text>
</comment>
<organism evidence="3 6">
    <name type="scientific">Jejuia pallidilutea</name>
    <dbReference type="NCBI Taxonomy" id="504487"/>
    <lineage>
        <taxon>Bacteria</taxon>
        <taxon>Pseudomonadati</taxon>
        <taxon>Bacteroidota</taxon>
        <taxon>Flavobacteriia</taxon>
        <taxon>Flavobacteriales</taxon>
        <taxon>Flavobacteriaceae</taxon>
        <taxon>Jejuia</taxon>
    </lineage>
</organism>
<evidence type="ECO:0000313" key="7">
    <source>
        <dbReference type="Proteomes" id="UP000030184"/>
    </source>
</evidence>
<gene>
    <name evidence="5" type="ORF">CLV33_11144</name>
    <name evidence="2" type="ORF">JCM19301_534</name>
    <name evidence="3" type="ORF">JCM19302_1545</name>
    <name evidence="4" type="ORF">JCM19538_2395</name>
</gene>
<dbReference type="EMBL" id="PVEO01000011">
    <property type="protein sequence ID" value="PQV45994.1"/>
    <property type="molecule type" value="Genomic_DNA"/>
</dbReference>
<dbReference type="EMBL" id="BBNS01000006">
    <property type="protein sequence ID" value="GAL70636.1"/>
    <property type="molecule type" value="Genomic_DNA"/>
</dbReference>
<name>A0A090W142_9FLAO</name>
<dbReference type="AlphaFoldDB" id="A0A090W142"/>
<dbReference type="EMBL" id="BBNY01000001">
    <property type="protein sequence ID" value="GAL88032.1"/>
    <property type="molecule type" value="Genomic_DNA"/>
</dbReference>
<dbReference type="STRING" id="504487.JCM19538_2395"/>
<reference evidence="5 8" key="2">
    <citation type="submission" date="2018-02" db="EMBL/GenBank/DDBJ databases">
        <title>Genomic Encyclopedia of Archaeal and Bacterial Type Strains, Phase II (KMG-II): from individual species to whole genera.</title>
        <authorList>
            <person name="Goeker M."/>
        </authorList>
    </citation>
    <scope>NUCLEOTIDE SEQUENCE [LARGE SCALE GENOMIC DNA]</scope>
    <source>
        <strain evidence="5 8">DSM 21165</strain>
    </source>
</reference>
<dbReference type="RefSeq" id="WP_042241436.1">
    <property type="nucleotide sequence ID" value="NZ_BBNR01000003.1"/>
</dbReference>
<dbReference type="Proteomes" id="UP000030184">
    <property type="component" value="Unassembled WGS sequence"/>
</dbReference>
<keyword evidence="7" id="KW-1185">Reference proteome</keyword>
<reference evidence="7" key="1">
    <citation type="journal article" date="2014" name="Genome Announc.">
        <title>Draft Genome Sequence of Marine Flavobacterium Jejuia pallidilutea Strain 11shimoA1 and Pigmentation Mutants.</title>
        <authorList>
            <person name="Takatani N."/>
            <person name="Nakanishi M."/>
            <person name="Meirelles P."/>
            <person name="Mino S."/>
            <person name="Suda W."/>
            <person name="Oshima K."/>
            <person name="Hattori M."/>
            <person name="Ohkuma M."/>
            <person name="Hosokawa M."/>
            <person name="Miyashita K."/>
            <person name="Thompson F.L."/>
            <person name="Niwa A."/>
            <person name="Sawabe T."/>
            <person name="Sawabe T."/>
        </authorList>
    </citation>
    <scope>NUCLEOTIDE SEQUENCE [LARGE SCALE GENOMIC DNA]</scope>
    <source>
        <strain evidence="7">JCM 19538</strain>
    </source>
</reference>
<evidence type="ECO:0008006" key="9">
    <source>
        <dbReference type="Google" id="ProtNLM"/>
    </source>
</evidence>